<dbReference type="AlphaFoldDB" id="A0A7X0D472"/>
<organism evidence="1 2">
    <name type="scientific">Rhizobium wenxiniae</name>
    <dbReference type="NCBI Taxonomy" id="1737357"/>
    <lineage>
        <taxon>Bacteria</taxon>
        <taxon>Pseudomonadati</taxon>
        <taxon>Pseudomonadota</taxon>
        <taxon>Alphaproteobacteria</taxon>
        <taxon>Hyphomicrobiales</taxon>
        <taxon>Rhizobiaceae</taxon>
        <taxon>Rhizobium/Agrobacterium group</taxon>
        <taxon>Rhizobium</taxon>
    </lineage>
</organism>
<dbReference type="RefSeq" id="WP_183998124.1">
    <property type="nucleotide sequence ID" value="NZ_BMHW01000024.1"/>
</dbReference>
<sequence length="81" mass="9534">MNRFNYAGSAGLYAGYATAERRGPRYRRFETAAEALRFAVEDMRDTQQRGSLLEMDEARFDHNQIRALYDAPEYPLLRRIR</sequence>
<proteinExistence type="predicted"/>
<accession>A0A7X0D472</accession>
<evidence type="ECO:0000313" key="1">
    <source>
        <dbReference type="EMBL" id="MBB6166211.1"/>
    </source>
</evidence>
<evidence type="ECO:0000313" key="2">
    <source>
        <dbReference type="Proteomes" id="UP000547879"/>
    </source>
</evidence>
<gene>
    <name evidence="1" type="ORF">HNQ72_006062</name>
</gene>
<reference evidence="1 2" key="1">
    <citation type="submission" date="2020-08" db="EMBL/GenBank/DDBJ databases">
        <title>Genomic Encyclopedia of Type Strains, Phase IV (KMG-IV): sequencing the most valuable type-strain genomes for metagenomic binning, comparative biology and taxonomic classification.</title>
        <authorList>
            <person name="Goeker M."/>
        </authorList>
    </citation>
    <scope>NUCLEOTIDE SEQUENCE [LARGE SCALE GENOMIC DNA]</scope>
    <source>
        <strain evidence="1 2">DSM 100734</strain>
    </source>
</reference>
<dbReference type="Proteomes" id="UP000547879">
    <property type="component" value="Unassembled WGS sequence"/>
</dbReference>
<keyword evidence="2" id="KW-1185">Reference proteome</keyword>
<protein>
    <submittedName>
        <fullName evidence="1">Uncharacterized protein</fullName>
    </submittedName>
</protein>
<comment type="caution">
    <text evidence="1">The sequence shown here is derived from an EMBL/GenBank/DDBJ whole genome shotgun (WGS) entry which is preliminary data.</text>
</comment>
<name>A0A7X0D472_9HYPH</name>
<dbReference type="EMBL" id="JACHEG010000016">
    <property type="protein sequence ID" value="MBB6166211.1"/>
    <property type="molecule type" value="Genomic_DNA"/>
</dbReference>